<feature type="transmembrane region" description="Helical" evidence="1">
    <location>
        <begin position="83"/>
        <end position="105"/>
    </location>
</feature>
<proteinExistence type="predicted"/>
<dbReference type="Pfam" id="PF12084">
    <property type="entry name" value="DUF3561"/>
    <property type="match status" value="1"/>
</dbReference>
<comment type="caution">
    <text evidence="2">The sequence shown here is derived from an EMBL/GenBank/DDBJ whole genome shotgun (WGS) entry which is preliminary data.</text>
</comment>
<name>A0A090UVM9_PSEVU</name>
<dbReference type="GeneID" id="88816840"/>
<evidence type="ECO:0000313" key="2">
    <source>
        <dbReference type="EMBL" id="GAL56551.1"/>
    </source>
</evidence>
<accession>A0A090UVM9</accession>
<dbReference type="Proteomes" id="UP000029462">
    <property type="component" value="Unassembled WGS sequence"/>
</dbReference>
<evidence type="ECO:0008006" key="4">
    <source>
        <dbReference type="Google" id="ProtNLM"/>
    </source>
</evidence>
<dbReference type="STRING" id="1115515.EV102420_02_01550"/>
<dbReference type="EMBL" id="BBMZ01000002">
    <property type="protein sequence ID" value="GAL56551.1"/>
    <property type="molecule type" value="Genomic_DNA"/>
</dbReference>
<protein>
    <recommendedName>
        <fullName evidence="4">Inner membrane protein YgbE</fullName>
    </recommendedName>
</protein>
<dbReference type="OrthoDB" id="6414990at2"/>
<gene>
    <name evidence="2" type="primary">ygbE</name>
    <name evidence="2" type="ORF">EV102420_02_01550</name>
</gene>
<keyword evidence="1" id="KW-1133">Transmembrane helix</keyword>
<sequence length="107" mass="11745">MRNSQNITITPSETGVANEETTWSLPGAVVGFASWLLALSIPFLLYGSNTLFFFLYTWPFFLALMPVAVMVGIAIHSLLNGRLVYSSLVTALASVAMFGMLFMWLMG</sequence>
<dbReference type="RefSeq" id="WP_042387825.1">
    <property type="nucleotide sequence ID" value="NZ_BBMZ01000002.1"/>
</dbReference>
<evidence type="ECO:0000313" key="3">
    <source>
        <dbReference type="Proteomes" id="UP000029462"/>
    </source>
</evidence>
<feature type="transmembrane region" description="Helical" evidence="1">
    <location>
        <begin position="53"/>
        <end position="77"/>
    </location>
</feature>
<reference evidence="2 3" key="1">
    <citation type="submission" date="2014-09" db="EMBL/GenBank/DDBJ databases">
        <title>Whole genome shotgun sequence of Escherichia vulneris NBRC 102420.</title>
        <authorList>
            <person name="Yoshida Y."/>
            <person name="Hosoyama A."/>
            <person name="Tsuchikane K."/>
            <person name="Ohji S."/>
            <person name="Ichikawa N."/>
            <person name="Kimura A."/>
            <person name="Yamazoe A."/>
            <person name="Ezaki T."/>
            <person name="Fujita N."/>
        </authorList>
    </citation>
    <scope>NUCLEOTIDE SEQUENCE [LARGE SCALE GENOMIC DNA]</scope>
    <source>
        <strain evidence="2 3">NBRC 102420</strain>
    </source>
</reference>
<organism evidence="2 3">
    <name type="scientific">Pseudescherichia vulneris NBRC 102420</name>
    <dbReference type="NCBI Taxonomy" id="1115515"/>
    <lineage>
        <taxon>Bacteria</taxon>
        <taxon>Pseudomonadati</taxon>
        <taxon>Pseudomonadota</taxon>
        <taxon>Gammaproteobacteria</taxon>
        <taxon>Enterobacterales</taxon>
        <taxon>Enterobacteriaceae</taxon>
        <taxon>Pseudescherichia</taxon>
    </lineage>
</organism>
<evidence type="ECO:0000256" key="1">
    <source>
        <dbReference type="SAM" id="Phobius"/>
    </source>
</evidence>
<dbReference type="eggNOG" id="ENOG5032TB7">
    <property type="taxonomic scope" value="Bacteria"/>
</dbReference>
<keyword evidence="3" id="KW-1185">Reference proteome</keyword>
<dbReference type="NCBIfam" id="NF008001">
    <property type="entry name" value="PRK10726.1"/>
    <property type="match status" value="1"/>
</dbReference>
<keyword evidence="1" id="KW-0472">Membrane</keyword>
<dbReference type="InterPro" id="IPR022721">
    <property type="entry name" value="DUF3561"/>
</dbReference>
<keyword evidence="1" id="KW-0812">Transmembrane</keyword>
<dbReference type="AlphaFoldDB" id="A0A090UVM9"/>
<feature type="transmembrane region" description="Helical" evidence="1">
    <location>
        <begin position="23"/>
        <end position="46"/>
    </location>
</feature>